<keyword evidence="3" id="KW-1185">Reference proteome</keyword>
<comment type="caution">
    <text evidence="2">The sequence shown here is derived from an EMBL/GenBank/DDBJ whole genome shotgun (WGS) entry which is preliminary data.</text>
</comment>
<dbReference type="Proteomes" id="UP000289886">
    <property type="component" value="Unassembled WGS sequence"/>
</dbReference>
<proteinExistence type="predicted"/>
<evidence type="ECO:0000313" key="3">
    <source>
        <dbReference type="Proteomes" id="UP000289886"/>
    </source>
</evidence>
<name>A0A444UVR2_ACIRT</name>
<evidence type="ECO:0000313" key="2">
    <source>
        <dbReference type="EMBL" id="RXM92255.1"/>
    </source>
</evidence>
<accession>A0A444UVR2</accession>
<organism evidence="2 3">
    <name type="scientific">Acipenser ruthenus</name>
    <name type="common">Sterlet sturgeon</name>
    <dbReference type="NCBI Taxonomy" id="7906"/>
    <lineage>
        <taxon>Eukaryota</taxon>
        <taxon>Metazoa</taxon>
        <taxon>Chordata</taxon>
        <taxon>Craniata</taxon>
        <taxon>Vertebrata</taxon>
        <taxon>Euteleostomi</taxon>
        <taxon>Actinopterygii</taxon>
        <taxon>Chondrostei</taxon>
        <taxon>Acipenseriformes</taxon>
        <taxon>Acipenseridae</taxon>
        <taxon>Acipenser</taxon>
    </lineage>
</organism>
<reference evidence="2 3" key="1">
    <citation type="submission" date="2019-01" db="EMBL/GenBank/DDBJ databases">
        <title>Draft Genome and Complete Hox-Cluster Characterization of the Sterlet Sturgeon (Acipenser ruthenus).</title>
        <authorList>
            <person name="Wei Q."/>
        </authorList>
    </citation>
    <scope>NUCLEOTIDE SEQUENCE [LARGE SCALE GENOMIC DNA]</scope>
    <source>
        <strain evidence="2">WHYD16114868_AA</strain>
        <tissue evidence="2">Blood</tissue>
    </source>
</reference>
<dbReference type="AlphaFoldDB" id="A0A444UVR2"/>
<dbReference type="EMBL" id="SCEB01006666">
    <property type="protein sequence ID" value="RXM92255.1"/>
    <property type="molecule type" value="Genomic_DNA"/>
</dbReference>
<feature type="compositionally biased region" description="Polar residues" evidence="1">
    <location>
        <begin position="30"/>
        <end position="48"/>
    </location>
</feature>
<evidence type="ECO:0000256" key="1">
    <source>
        <dbReference type="SAM" id="MobiDB-lite"/>
    </source>
</evidence>
<feature type="region of interest" description="Disordered" evidence="1">
    <location>
        <begin position="30"/>
        <end position="51"/>
    </location>
</feature>
<protein>
    <submittedName>
        <fullName evidence="2">Uncharacterized protein</fullName>
    </submittedName>
</protein>
<gene>
    <name evidence="2" type="ORF">EOD39_20328</name>
</gene>
<sequence>MKEAHTGFAASDGLLRRDYTGQVQATALPASGTTTAKQHSATHTVTTQKRNEKKVHKHCFSRVLQPLSVVSCFCLFYPASLMPACLPSHQQQQDAPYPCVQAMPPVHQPPIPSRHDFLLSIPDGCNVLSLRLRALHPGEDKLDLPVWHLAVPVKIRIRAASGISARYCYLSTYRHIKRRGGLVYRISIGRTCKRTRVE</sequence>